<sequence length="200" mass="22556">MLPPFDSGLRGKAFPHYDTFLTVFGTNMATGEGAEGPAEAVEVMDDEGGSDEEEGNGDEDEGSDEVHILNDEDEPTTRESIPYVNAANAELDGSVSKPPSNNDQSKKSMTSHKRTKSGDGFNELVQHIGPYVVAYQERKEDFANYFKKESDEKERRRALIMKEIVKLENLTKQEHIKVRPYILKMKPRWTFSLHCKKVQS</sequence>
<evidence type="ECO:0000313" key="3">
    <source>
        <dbReference type="Proteomes" id="UP000187203"/>
    </source>
</evidence>
<organism evidence="2 3">
    <name type="scientific">Corchorus olitorius</name>
    <dbReference type="NCBI Taxonomy" id="93759"/>
    <lineage>
        <taxon>Eukaryota</taxon>
        <taxon>Viridiplantae</taxon>
        <taxon>Streptophyta</taxon>
        <taxon>Embryophyta</taxon>
        <taxon>Tracheophyta</taxon>
        <taxon>Spermatophyta</taxon>
        <taxon>Magnoliopsida</taxon>
        <taxon>eudicotyledons</taxon>
        <taxon>Gunneridae</taxon>
        <taxon>Pentapetalae</taxon>
        <taxon>rosids</taxon>
        <taxon>malvids</taxon>
        <taxon>Malvales</taxon>
        <taxon>Malvaceae</taxon>
        <taxon>Grewioideae</taxon>
        <taxon>Apeibeae</taxon>
        <taxon>Corchorus</taxon>
    </lineage>
</organism>
<reference evidence="3" key="1">
    <citation type="submission" date="2013-09" db="EMBL/GenBank/DDBJ databases">
        <title>Corchorus olitorius genome sequencing.</title>
        <authorList>
            <person name="Alam M."/>
            <person name="Haque M.S."/>
            <person name="Islam M.S."/>
            <person name="Emdad E.M."/>
            <person name="Islam M.M."/>
            <person name="Ahmed B."/>
            <person name="Halim A."/>
            <person name="Hossen Q.M.M."/>
            <person name="Hossain M.Z."/>
            <person name="Ahmed R."/>
            <person name="Khan M.M."/>
            <person name="Islam R."/>
            <person name="Rashid M.M."/>
            <person name="Khan S.A."/>
            <person name="Rahman M.S."/>
            <person name="Alam M."/>
            <person name="Yahiya A.S."/>
            <person name="Khan M.S."/>
            <person name="Azam M.S."/>
            <person name="Haque T."/>
            <person name="Lashkar M.Z.H."/>
            <person name="Akhand A.I."/>
            <person name="Morshed G."/>
            <person name="Roy S."/>
            <person name="Uddin K.S."/>
            <person name="Rabeya T."/>
            <person name="Hossain A.S."/>
            <person name="Chowdhury A."/>
            <person name="Snigdha A.R."/>
            <person name="Mortoza M.S."/>
            <person name="Matin S.A."/>
            <person name="Hoque S.M.E."/>
            <person name="Islam M.K."/>
            <person name="Roy D.K."/>
            <person name="Haider R."/>
            <person name="Moosa M.M."/>
            <person name="Elias S.M."/>
            <person name="Hasan A.M."/>
            <person name="Jahan S."/>
            <person name="Shafiuddin M."/>
            <person name="Mahmood N."/>
            <person name="Shommy N.S."/>
        </authorList>
    </citation>
    <scope>NUCLEOTIDE SEQUENCE [LARGE SCALE GENOMIC DNA]</scope>
    <source>
        <strain evidence="3">cv. O-4</strain>
    </source>
</reference>
<feature type="compositionally biased region" description="Low complexity" evidence="1">
    <location>
        <begin position="31"/>
        <end position="40"/>
    </location>
</feature>
<dbReference type="PANTHER" id="PTHR46250:SF15">
    <property type="entry name" value="OS01G0523800 PROTEIN"/>
    <property type="match status" value="1"/>
</dbReference>
<dbReference type="EMBL" id="AWUE01010195">
    <property type="protein sequence ID" value="OMP11819.1"/>
    <property type="molecule type" value="Genomic_DNA"/>
</dbReference>
<protein>
    <submittedName>
        <fullName evidence="2">Uncharacterized protein</fullName>
    </submittedName>
</protein>
<dbReference type="PANTHER" id="PTHR46250">
    <property type="entry name" value="MYB/SANT-LIKE DNA-BINDING DOMAIN PROTEIN-RELATED"/>
    <property type="match status" value="1"/>
</dbReference>
<feature type="region of interest" description="Disordered" evidence="1">
    <location>
        <begin position="31"/>
        <end position="121"/>
    </location>
</feature>
<keyword evidence="3" id="KW-1185">Reference proteome</keyword>
<dbReference type="OrthoDB" id="10386717at2759"/>
<name>A0A1R3KXR9_9ROSI</name>
<dbReference type="AlphaFoldDB" id="A0A1R3KXR9"/>
<accession>A0A1R3KXR9</accession>
<evidence type="ECO:0000256" key="1">
    <source>
        <dbReference type="SAM" id="MobiDB-lite"/>
    </source>
</evidence>
<comment type="caution">
    <text evidence="2">The sequence shown here is derived from an EMBL/GenBank/DDBJ whole genome shotgun (WGS) entry which is preliminary data.</text>
</comment>
<feature type="compositionally biased region" description="Acidic residues" evidence="1">
    <location>
        <begin position="42"/>
        <end position="63"/>
    </location>
</feature>
<gene>
    <name evidence="2" type="ORF">COLO4_03673</name>
</gene>
<evidence type="ECO:0000313" key="2">
    <source>
        <dbReference type="EMBL" id="OMP11819.1"/>
    </source>
</evidence>
<proteinExistence type="predicted"/>
<dbReference type="Proteomes" id="UP000187203">
    <property type="component" value="Unassembled WGS sequence"/>
</dbReference>